<dbReference type="EMBL" id="JAGFBS010000004">
    <property type="protein sequence ID" value="KAG6379589.1"/>
    <property type="molecule type" value="Genomic_DNA"/>
</dbReference>
<feature type="domain" description="DUF6534" evidence="2">
    <location>
        <begin position="144"/>
        <end position="251"/>
    </location>
</feature>
<feature type="transmembrane region" description="Helical" evidence="1">
    <location>
        <begin position="196"/>
        <end position="219"/>
    </location>
</feature>
<gene>
    <name evidence="3" type="ORF">JVT61DRAFT_10094</name>
</gene>
<protein>
    <recommendedName>
        <fullName evidence="2">DUF6534 domain-containing protein</fullName>
    </recommendedName>
</protein>
<dbReference type="InterPro" id="IPR045339">
    <property type="entry name" value="DUF6534"/>
</dbReference>
<keyword evidence="1" id="KW-0812">Transmembrane</keyword>
<feature type="transmembrane region" description="Helical" evidence="1">
    <location>
        <begin position="43"/>
        <end position="62"/>
    </location>
</feature>
<comment type="caution">
    <text evidence="3">The sequence shown here is derived from an EMBL/GenBank/DDBJ whole genome shotgun (WGS) entry which is preliminary data.</text>
</comment>
<evidence type="ECO:0000313" key="4">
    <source>
        <dbReference type="Proteomes" id="UP000683000"/>
    </source>
</evidence>
<evidence type="ECO:0000256" key="1">
    <source>
        <dbReference type="SAM" id="Phobius"/>
    </source>
</evidence>
<keyword evidence="4" id="KW-1185">Reference proteome</keyword>
<sequence length="306" mass="33449">MKIFVAVLWALDTVHEALTVVGVYKYIIAGLLSPSALLYTNPELPVHFLIAVLGTMLTSSSYSYSPRYSLIPCAFFVHRIYVFSGKKIIVPFLWAIQAVCQIVVAILYSAKALYSVDGKLNVIGAIALDDKTFMALSYTSLSLAAAVDILIAITMTFLLLRTRSMAGIAKSTAHTHLSNHPFDHWSASTAHILQRLTVFAVNTGIWTATFAILAVILLHAFPPAVIYYVLFGIPLSSLYCNTLLANLNARSYIRSGSMTPVFDGTMVEKRSEMIFFSPADQKTVEIRTFTDAAGSTTTENSVRAGT</sequence>
<feature type="transmembrane region" description="Helical" evidence="1">
    <location>
        <begin position="138"/>
        <end position="160"/>
    </location>
</feature>
<feature type="transmembrane region" description="Helical" evidence="1">
    <location>
        <begin position="88"/>
        <end position="110"/>
    </location>
</feature>
<reference evidence="3" key="1">
    <citation type="submission" date="2021-03" db="EMBL/GenBank/DDBJ databases">
        <title>Evolutionary innovations through gain and loss of genes in the ectomycorrhizal Boletales.</title>
        <authorList>
            <person name="Wu G."/>
            <person name="Miyauchi S."/>
            <person name="Morin E."/>
            <person name="Yang Z.-L."/>
            <person name="Xu J."/>
            <person name="Martin F.M."/>
        </authorList>
    </citation>
    <scope>NUCLEOTIDE SEQUENCE</scope>
    <source>
        <strain evidence="3">BR01</strain>
    </source>
</reference>
<dbReference type="OrthoDB" id="2687272at2759"/>
<dbReference type="PANTHER" id="PTHR40465:SF1">
    <property type="entry name" value="DUF6534 DOMAIN-CONTAINING PROTEIN"/>
    <property type="match status" value="1"/>
</dbReference>
<dbReference type="Pfam" id="PF20152">
    <property type="entry name" value="DUF6534"/>
    <property type="match status" value="1"/>
</dbReference>
<evidence type="ECO:0000259" key="2">
    <source>
        <dbReference type="Pfam" id="PF20152"/>
    </source>
</evidence>
<keyword evidence="1" id="KW-0472">Membrane</keyword>
<keyword evidence="1" id="KW-1133">Transmembrane helix</keyword>
<proteinExistence type="predicted"/>
<dbReference type="AlphaFoldDB" id="A0A8I2YX27"/>
<organism evidence="3 4">
    <name type="scientific">Boletus reticuloceps</name>
    <dbReference type="NCBI Taxonomy" id="495285"/>
    <lineage>
        <taxon>Eukaryota</taxon>
        <taxon>Fungi</taxon>
        <taxon>Dikarya</taxon>
        <taxon>Basidiomycota</taxon>
        <taxon>Agaricomycotina</taxon>
        <taxon>Agaricomycetes</taxon>
        <taxon>Agaricomycetidae</taxon>
        <taxon>Boletales</taxon>
        <taxon>Boletineae</taxon>
        <taxon>Boletaceae</taxon>
        <taxon>Boletoideae</taxon>
        <taxon>Boletus</taxon>
    </lineage>
</organism>
<dbReference type="PANTHER" id="PTHR40465">
    <property type="entry name" value="CHROMOSOME 1, WHOLE GENOME SHOTGUN SEQUENCE"/>
    <property type="match status" value="1"/>
</dbReference>
<accession>A0A8I2YX27</accession>
<dbReference type="Proteomes" id="UP000683000">
    <property type="component" value="Unassembled WGS sequence"/>
</dbReference>
<evidence type="ECO:0000313" key="3">
    <source>
        <dbReference type="EMBL" id="KAG6379589.1"/>
    </source>
</evidence>
<feature type="transmembrane region" description="Helical" evidence="1">
    <location>
        <begin position="225"/>
        <end position="244"/>
    </location>
</feature>
<name>A0A8I2YX27_9AGAM</name>